<dbReference type="InterPro" id="IPR023352">
    <property type="entry name" value="MAPEG-like_dom_sf"/>
</dbReference>
<evidence type="ECO:0000256" key="4">
    <source>
        <dbReference type="ARBA" id="ARBA00023136"/>
    </source>
</evidence>
<evidence type="ECO:0000313" key="7">
    <source>
        <dbReference type="Proteomes" id="UP000319384"/>
    </source>
</evidence>
<evidence type="ECO:0000256" key="5">
    <source>
        <dbReference type="SAM" id="Phobius"/>
    </source>
</evidence>
<feature type="transmembrane region" description="Helical" evidence="5">
    <location>
        <begin position="85"/>
        <end position="104"/>
    </location>
</feature>
<dbReference type="Pfam" id="PF01124">
    <property type="entry name" value="MAPEG"/>
    <property type="match status" value="1"/>
</dbReference>
<keyword evidence="2 5" id="KW-0812">Transmembrane</keyword>
<evidence type="ECO:0000313" key="6">
    <source>
        <dbReference type="EMBL" id="RZO26317.1"/>
    </source>
</evidence>
<dbReference type="SUPFAM" id="SSF161084">
    <property type="entry name" value="MAPEG domain-like"/>
    <property type="match status" value="1"/>
</dbReference>
<feature type="transmembrane region" description="Helical" evidence="5">
    <location>
        <begin position="111"/>
        <end position="129"/>
    </location>
</feature>
<comment type="subcellular location">
    <subcellularLocation>
        <location evidence="1">Membrane</location>
    </subcellularLocation>
</comment>
<comment type="caution">
    <text evidence="6">The sequence shown here is derived from an EMBL/GenBank/DDBJ whole genome shotgun (WGS) entry which is preliminary data.</text>
</comment>
<dbReference type="InterPro" id="IPR001129">
    <property type="entry name" value="Membr-assoc_MAPEG"/>
</dbReference>
<accession>A0A520MYL8</accession>
<name>A0A520MYL8_9GAMM</name>
<dbReference type="AlphaFoldDB" id="A0A520MYL8"/>
<feature type="transmembrane region" description="Helical" evidence="5">
    <location>
        <begin position="6"/>
        <end position="28"/>
    </location>
</feature>
<dbReference type="GO" id="GO:0016020">
    <property type="term" value="C:membrane"/>
    <property type="evidence" value="ECO:0007669"/>
    <property type="project" value="UniProtKB-SubCell"/>
</dbReference>
<organism evidence="6 7">
    <name type="scientific">SAR86 cluster bacterium</name>
    <dbReference type="NCBI Taxonomy" id="2030880"/>
    <lineage>
        <taxon>Bacteria</taxon>
        <taxon>Pseudomonadati</taxon>
        <taxon>Pseudomonadota</taxon>
        <taxon>Gammaproteobacteria</taxon>
        <taxon>SAR86 cluster</taxon>
    </lineage>
</organism>
<dbReference type="Gene3D" id="1.20.120.550">
    <property type="entry name" value="Membrane associated eicosanoid/glutathione metabolism-like domain"/>
    <property type="match status" value="1"/>
</dbReference>
<proteinExistence type="predicted"/>
<reference evidence="6 7" key="1">
    <citation type="submission" date="2019-02" db="EMBL/GenBank/DDBJ databases">
        <title>Prokaryotic population dynamics and viral predation in marine succession experiment using metagenomics: the confinement effect.</title>
        <authorList>
            <person name="Haro-Moreno J.M."/>
            <person name="Rodriguez-Valera F."/>
            <person name="Lopez-Perez M."/>
        </authorList>
    </citation>
    <scope>NUCLEOTIDE SEQUENCE [LARGE SCALE GENOMIC DNA]</scope>
    <source>
        <strain evidence="6">MED-G162</strain>
    </source>
</reference>
<keyword evidence="3 5" id="KW-1133">Transmembrane helix</keyword>
<evidence type="ECO:0000256" key="2">
    <source>
        <dbReference type="ARBA" id="ARBA00022692"/>
    </source>
</evidence>
<protein>
    <submittedName>
        <fullName evidence="6">MAPEG family protein</fullName>
    </submittedName>
</protein>
<sequence length="131" mass="15029">MERIMLDIILITGIFYLLQLLTPMLLSLSKVPMFHFLSTSNEPINYTDAAERASRAINNFKESLPFFIAMCVLSLIMNVDNSVLAMGWLISRVVYFILGILNVYKYLFIRTTLWFISIGFLVSMGLNLSNF</sequence>
<dbReference type="Proteomes" id="UP000319384">
    <property type="component" value="Unassembled WGS sequence"/>
</dbReference>
<keyword evidence="4 5" id="KW-0472">Membrane</keyword>
<dbReference type="EMBL" id="SHBH01000015">
    <property type="protein sequence ID" value="RZO26317.1"/>
    <property type="molecule type" value="Genomic_DNA"/>
</dbReference>
<evidence type="ECO:0000256" key="1">
    <source>
        <dbReference type="ARBA" id="ARBA00004370"/>
    </source>
</evidence>
<evidence type="ECO:0000256" key="3">
    <source>
        <dbReference type="ARBA" id="ARBA00022989"/>
    </source>
</evidence>
<gene>
    <name evidence="6" type="ORF">EVA95_02385</name>
</gene>